<gene>
    <name evidence="2" type="ORF">PYCCODRAFT_182029</name>
</gene>
<dbReference type="EMBL" id="KZ084098">
    <property type="protein sequence ID" value="OSD04136.1"/>
    <property type="molecule type" value="Genomic_DNA"/>
</dbReference>
<dbReference type="Proteomes" id="UP000193067">
    <property type="component" value="Unassembled WGS sequence"/>
</dbReference>
<accession>A0A1Y2ISN9</accession>
<dbReference type="AlphaFoldDB" id="A0A1Y2ISN9"/>
<evidence type="ECO:0000313" key="3">
    <source>
        <dbReference type="Proteomes" id="UP000193067"/>
    </source>
</evidence>
<sequence length="154" mass="16819">MAEATGFTITPALAAGHRTARDPAQARHDTAQRSRVCTGRLLGGVDSDDTRAGPVPPGGAFLPIRLRRDRRRNEREAVSIICNGCAVINLTFSPTMRNHRLSSGQPFAMTMSCPKREATAGDAESDSRGTNTQHTRDGRPRSRLQSELRETEIH</sequence>
<feature type="region of interest" description="Disordered" evidence="1">
    <location>
        <begin position="1"/>
        <end position="31"/>
    </location>
</feature>
<reference evidence="2 3" key="1">
    <citation type="journal article" date="2015" name="Biotechnol. Biofuels">
        <title>Enhanced degradation of softwood versus hardwood by the white-rot fungus Pycnoporus coccineus.</title>
        <authorList>
            <person name="Couturier M."/>
            <person name="Navarro D."/>
            <person name="Chevret D."/>
            <person name="Henrissat B."/>
            <person name="Piumi F."/>
            <person name="Ruiz-Duenas F.J."/>
            <person name="Martinez A.T."/>
            <person name="Grigoriev I.V."/>
            <person name="Riley R."/>
            <person name="Lipzen A."/>
            <person name="Berrin J.G."/>
            <person name="Master E.R."/>
            <person name="Rosso M.N."/>
        </authorList>
    </citation>
    <scope>NUCLEOTIDE SEQUENCE [LARGE SCALE GENOMIC DNA]</scope>
    <source>
        <strain evidence="2 3">BRFM310</strain>
    </source>
</reference>
<name>A0A1Y2ISN9_TRAC3</name>
<evidence type="ECO:0000313" key="2">
    <source>
        <dbReference type="EMBL" id="OSD04136.1"/>
    </source>
</evidence>
<feature type="compositionally biased region" description="Basic and acidic residues" evidence="1">
    <location>
        <begin position="19"/>
        <end position="31"/>
    </location>
</feature>
<evidence type="ECO:0000256" key="1">
    <source>
        <dbReference type="SAM" id="MobiDB-lite"/>
    </source>
</evidence>
<keyword evidence="3" id="KW-1185">Reference proteome</keyword>
<proteinExistence type="predicted"/>
<protein>
    <submittedName>
        <fullName evidence="2">Uncharacterized protein</fullName>
    </submittedName>
</protein>
<feature type="compositionally biased region" description="Basic and acidic residues" evidence="1">
    <location>
        <begin position="134"/>
        <end position="154"/>
    </location>
</feature>
<organism evidence="2 3">
    <name type="scientific">Trametes coccinea (strain BRFM310)</name>
    <name type="common">Pycnoporus coccineus</name>
    <dbReference type="NCBI Taxonomy" id="1353009"/>
    <lineage>
        <taxon>Eukaryota</taxon>
        <taxon>Fungi</taxon>
        <taxon>Dikarya</taxon>
        <taxon>Basidiomycota</taxon>
        <taxon>Agaricomycotina</taxon>
        <taxon>Agaricomycetes</taxon>
        <taxon>Polyporales</taxon>
        <taxon>Polyporaceae</taxon>
        <taxon>Trametes</taxon>
    </lineage>
</organism>
<feature type="region of interest" description="Disordered" evidence="1">
    <location>
        <begin position="114"/>
        <end position="154"/>
    </location>
</feature>